<dbReference type="GO" id="GO:0005634">
    <property type="term" value="C:nucleus"/>
    <property type="evidence" value="ECO:0007669"/>
    <property type="project" value="InterPro"/>
</dbReference>
<dbReference type="OrthoDB" id="2420608at2759"/>
<sequence length="247" mass="28589">MDQMIYKQKVGYSISTPPLQINRRMKTSKKISKRRSLKNLHGALKGLLKESGKKSESKIRKHSDCNPVHRVYPPNIEKRKTKKDDGISRPIAERNGHVYIMSKENHIIPKLTDDEVMERHKLADENMRKVWSNIISKYESIEEQGDLVDLKTGEIVEDNGHIKTLTANKSTKDKRTKYTSVLRDIIDISDEEDGNKNDEYTLWANDSEASDSEVDADNDTEEEKDEKLIDADFKKYEAKLSKRILRD</sequence>
<dbReference type="Gene3D" id="6.10.250.2010">
    <property type="match status" value="1"/>
</dbReference>
<dbReference type="HOGENOM" id="CLU_106374_0_0_1"/>
<accession>C8Z6G3</accession>
<reference evidence="2 3" key="1">
    <citation type="journal article" date="2009" name="Proc. Natl. Acad. Sci. U.S.A.">
        <title>Eukaryote-to-eukaryote gene transfer events revealed by the genome sequence of the wine yeast Saccharomyces cerevisiae EC1118.</title>
        <authorList>
            <person name="Novo M."/>
            <person name="Bigey F."/>
            <person name="Beyne E."/>
            <person name="Galeote V."/>
            <person name="Gavory F."/>
            <person name="Mallet S."/>
            <person name="Cambot B."/>
            <person name="Legras J.L."/>
            <person name="Wincker P."/>
            <person name="Casaregola S."/>
            <person name="Dequin S."/>
        </authorList>
    </citation>
    <scope>NUCLEOTIDE SEQUENCE [LARGE SCALE GENOMIC DNA]</scope>
    <source>
        <strain evidence="3">Lalvin EC1118 / Prise de mousse</strain>
    </source>
</reference>
<dbReference type="Proteomes" id="UP000000286">
    <property type="component" value="Chromosome IV"/>
</dbReference>
<evidence type="ECO:0000313" key="3">
    <source>
        <dbReference type="Proteomes" id="UP000000286"/>
    </source>
</evidence>
<organism evidence="2 3">
    <name type="scientific">Saccharomyces cerevisiae (strain Lalvin EC1118 / Prise de mousse)</name>
    <name type="common">Baker's yeast</name>
    <dbReference type="NCBI Taxonomy" id="643680"/>
    <lineage>
        <taxon>Eukaryota</taxon>
        <taxon>Fungi</taxon>
        <taxon>Dikarya</taxon>
        <taxon>Ascomycota</taxon>
        <taxon>Saccharomycotina</taxon>
        <taxon>Saccharomycetes</taxon>
        <taxon>Saccharomycetales</taxon>
        <taxon>Saccharomycetaceae</taxon>
        <taxon>Saccharomyces</taxon>
    </lineage>
</organism>
<dbReference type="InterPro" id="IPR018465">
    <property type="entry name" value="Scm3/HJURP"/>
</dbReference>
<evidence type="ECO:0000256" key="1">
    <source>
        <dbReference type="SAM" id="MobiDB-lite"/>
    </source>
</evidence>
<dbReference type="Pfam" id="PF10384">
    <property type="entry name" value="Scm3"/>
    <property type="match status" value="1"/>
</dbReference>
<gene>
    <name evidence="2" type="ORF">EC1118_1D0_0771g</name>
</gene>
<dbReference type="AlphaFoldDB" id="C8Z6G3"/>
<feature type="region of interest" description="Disordered" evidence="1">
    <location>
        <begin position="50"/>
        <end position="72"/>
    </location>
</feature>
<dbReference type="EMBL" id="FN393063">
    <property type="protein sequence ID" value="CAY78368.1"/>
    <property type="molecule type" value="Genomic_DNA"/>
</dbReference>
<feature type="region of interest" description="Disordered" evidence="1">
    <location>
        <begin position="195"/>
        <end position="226"/>
    </location>
</feature>
<dbReference type="GO" id="GO:0042393">
    <property type="term" value="F:histone binding"/>
    <property type="evidence" value="ECO:0007669"/>
    <property type="project" value="InterPro"/>
</dbReference>
<proteinExistence type="predicted"/>
<feature type="compositionally biased region" description="Basic and acidic residues" evidence="1">
    <location>
        <begin position="50"/>
        <end position="64"/>
    </location>
</feature>
<evidence type="ECO:0000313" key="2">
    <source>
        <dbReference type="EMBL" id="CAY78368.1"/>
    </source>
</evidence>
<name>C8Z6G3_YEAS8</name>
<protein>
    <submittedName>
        <fullName evidence="2">Scm3p</fullName>
    </submittedName>
</protein>
<feature type="compositionally biased region" description="Acidic residues" evidence="1">
    <location>
        <begin position="208"/>
        <end position="224"/>
    </location>
</feature>